<dbReference type="OrthoDB" id="21204at2759"/>
<evidence type="ECO:0000256" key="3">
    <source>
        <dbReference type="ARBA" id="ARBA00022833"/>
    </source>
</evidence>
<dbReference type="GO" id="GO:0008270">
    <property type="term" value="F:zinc ion binding"/>
    <property type="evidence" value="ECO:0007669"/>
    <property type="project" value="UniProtKB-KW"/>
</dbReference>
<dbReference type="RefSeq" id="XP_016512771.1">
    <property type="nucleotide sequence ID" value="XM_016657285.1"/>
</dbReference>
<evidence type="ECO:0000259" key="5">
    <source>
        <dbReference type="PROSITE" id="PS50089"/>
    </source>
</evidence>
<keyword evidence="3" id="KW-0862">Zinc</keyword>
<dbReference type="PROSITE" id="PS00518">
    <property type="entry name" value="ZF_RING_1"/>
    <property type="match status" value="1"/>
</dbReference>
<sequence>MSEDGRNAAEQPASDPNPCPICLAPVTEESYLDQCFHKFCYNCILRWTKVVTSKQSRAPASVKCPLCKTENFSIIKSYGGRFFQQHYVNENLDNSVFFTKAHKYRLQCYYTNEGGLFDKFNVPRYWKLHKYLQPSPWLISWLRREIQAVTQEEDVDIIVHHILGVIDSFRRNDPKQIKDTPQAKQEEFKIMVSEAARPFLTGRTDRFLNELELFLASSLTIDAFDSVYIQHLGWKIPEKIEEGEVGEPVEQGPLVPYLYFFDEDSDGNE</sequence>
<dbReference type="PaxDb" id="4097-A0A1S4DHE5"/>
<dbReference type="PROSITE" id="PS50089">
    <property type="entry name" value="ZF_RING_2"/>
    <property type="match status" value="1"/>
</dbReference>
<dbReference type="Gene3D" id="3.30.40.10">
    <property type="entry name" value="Zinc/RING finger domain, C3HC4 (zinc finger)"/>
    <property type="match status" value="1"/>
</dbReference>
<accession>A0A1S4DHE5</accession>
<dbReference type="InterPro" id="IPR017907">
    <property type="entry name" value="Znf_RING_CS"/>
</dbReference>
<dbReference type="Pfam" id="PF00097">
    <property type="entry name" value="zf-C3HC4"/>
    <property type="match status" value="1"/>
</dbReference>
<evidence type="ECO:0000313" key="7">
    <source>
        <dbReference type="RefSeq" id="XP_016512771.1"/>
    </source>
</evidence>
<dbReference type="PANTHER" id="PTHR47692:SF2">
    <property type="entry name" value="ZINC FINGER RING-TYPE DOMAIN CONTAINING PROTEIN"/>
    <property type="match status" value="1"/>
</dbReference>
<gene>
    <name evidence="7" type="primary">LOC107829821</name>
</gene>
<dbReference type="STRING" id="4097.A0A1S4DHE5"/>
<keyword evidence="6" id="KW-1185">Reference proteome</keyword>
<dbReference type="InterPro" id="IPR001841">
    <property type="entry name" value="Znf_RING"/>
</dbReference>
<evidence type="ECO:0000256" key="2">
    <source>
        <dbReference type="ARBA" id="ARBA00022771"/>
    </source>
</evidence>
<evidence type="ECO:0000313" key="6">
    <source>
        <dbReference type="Proteomes" id="UP000790787"/>
    </source>
</evidence>
<evidence type="ECO:0000256" key="1">
    <source>
        <dbReference type="ARBA" id="ARBA00022723"/>
    </source>
</evidence>
<dbReference type="RefSeq" id="XP_016512771.1">
    <property type="nucleotide sequence ID" value="XM_016657285.2"/>
</dbReference>
<dbReference type="AlphaFoldDB" id="A0A1S4DHE5"/>
<reference evidence="7" key="2">
    <citation type="submission" date="2025-08" db="UniProtKB">
        <authorList>
            <consortium name="RefSeq"/>
        </authorList>
    </citation>
    <scope>IDENTIFICATION</scope>
    <source>
        <tissue evidence="7">Leaf</tissue>
    </source>
</reference>
<reference evidence="6" key="1">
    <citation type="journal article" date="2014" name="Nat. Commun.">
        <title>The tobacco genome sequence and its comparison with those of tomato and potato.</title>
        <authorList>
            <person name="Sierro N."/>
            <person name="Battey J.N."/>
            <person name="Ouadi S."/>
            <person name="Bakaher N."/>
            <person name="Bovet L."/>
            <person name="Willig A."/>
            <person name="Goepfert S."/>
            <person name="Peitsch M.C."/>
            <person name="Ivanov N.V."/>
        </authorList>
    </citation>
    <scope>NUCLEOTIDE SEQUENCE [LARGE SCALE GENOMIC DNA]</scope>
</reference>
<evidence type="ECO:0000256" key="4">
    <source>
        <dbReference type="PROSITE-ProRule" id="PRU00175"/>
    </source>
</evidence>
<name>A0A1S4DHE5_TOBAC</name>
<proteinExistence type="predicted"/>
<dbReference type="PANTHER" id="PTHR47692">
    <property type="entry name" value="RING/U-BOX SUPERFAMILY PROTEIN"/>
    <property type="match status" value="1"/>
</dbReference>
<dbReference type="InterPro" id="IPR013083">
    <property type="entry name" value="Znf_RING/FYVE/PHD"/>
</dbReference>
<feature type="domain" description="RING-type" evidence="5">
    <location>
        <begin position="19"/>
        <end position="68"/>
    </location>
</feature>
<keyword evidence="1" id="KW-0479">Metal-binding</keyword>
<dbReference type="InterPro" id="IPR018957">
    <property type="entry name" value="Znf_C3HC4_RING-type"/>
</dbReference>
<dbReference type="GeneID" id="107829821"/>
<dbReference type="KEGG" id="nta:107829821"/>
<dbReference type="OMA" id="NIWLETW"/>
<dbReference type="SUPFAM" id="SSF57850">
    <property type="entry name" value="RING/U-box"/>
    <property type="match status" value="1"/>
</dbReference>
<dbReference type="SMART" id="SM00184">
    <property type="entry name" value="RING"/>
    <property type="match status" value="1"/>
</dbReference>
<dbReference type="Proteomes" id="UP000790787">
    <property type="component" value="Chromosome 19"/>
</dbReference>
<protein>
    <submittedName>
        <fullName evidence="7">Uncharacterized protein LOC107829821</fullName>
    </submittedName>
</protein>
<keyword evidence="2 4" id="KW-0863">Zinc-finger</keyword>
<organism evidence="6 7">
    <name type="scientific">Nicotiana tabacum</name>
    <name type="common">Common tobacco</name>
    <dbReference type="NCBI Taxonomy" id="4097"/>
    <lineage>
        <taxon>Eukaryota</taxon>
        <taxon>Viridiplantae</taxon>
        <taxon>Streptophyta</taxon>
        <taxon>Embryophyta</taxon>
        <taxon>Tracheophyta</taxon>
        <taxon>Spermatophyta</taxon>
        <taxon>Magnoliopsida</taxon>
        <taxon>eudicotyledons</taxon>
        <taxon>Gunneridae</taxon>
        <taxon>Pentapetalae</taxon>
        <taxon>asterids</taxon>
        <taxon>lamiids</taxon>
        <taxon>Solanales</taxon>
        <taxon>Solanaceae</taxon>
        <taxon>Nicotianoideae</taxon>
        <taxon>Nicotianeae</taxon>
        <taxon>Nicotiana</taxon>
    </lineage>
</organism>